<evidence type="ECO:0000313" key="5">
    <source>
        <dbReference type="Proteomes" id="UP001214250"/>
    </source>
</evidence>
<feature type="domain" description="Thioredoxin" evidence="3">
    <location>
        <begin position="212"/>
        <end position="338"/>
    </location>
</feature>
<dbReference type="CDD" id="cd02969">
    <property type="entry name" value="PRX_like1"/>
    <property type="match status" value="1"/>
</dbReference>
<dbReference type="InterPro" id="IPR013766">
    <property type="entry name" value="Thioredoxin_domain"/>
</dbReference>
<feature type="domain" description="Thioredoxin" evidence="3">
    <location>
        <begin position="21"/>
        <end position="184"/>
    </location>
</feature>
<dbReference type="SUPFAM" id="SSF52833">
    <property type="entry name" value="Thioredoxin-like"/>
    <property type="match status" value="2"/>
</dbReference>
<dbReference type="RefSeq" id="WP_274153394.1">
    <property type="nucleotide sequence ID" value="NZ_CP117812.1"/>
</dbReference>
<dbReference type="CDD" id="cd02966">
    <property type="entry name" value="TlpA_like_family"/>
    <property type="match status" value="1"/>
</dbReference>
<dbReference type="EMBL" id="CP117812">
    <property type="protein sequence ID" value="WDE98523.1"/>
    <property type="molecule type" value="Genomic_DNA"/>
</dbReference>
<dbReference type="InterPro" id="IPR000866">
    <property type="entry name" value="AhpC/TSA"/>
</dbReference>
<keyword evidence="5" id="KW-1185">Reference proteome</keyword>
<name>A0ABY7VWC4_9BACT</name>
<dbReference type="PANTHER" id="PTHR43640:SF1">
    <property type="entry name" value="THIOREDOXIN-DEPENDENT PEROXIREDOXIN"/>
    <property type="match status" value="1"/>
</dbReference>
<reference evidence="4 5" key="1">
    <citation type="submission" date="2023-02" db="EMBL/GenBank/DDBJ databases">
        <title>Genome sequence of Lentisphaera profundi SAORIC-696.</title>
        <authorList>
            <person name="Kim e."/>
            <person name="Cho J.-C."/>
            <person name="Choi A."/>
            <person name="Kang I."/>
        </authorList>
    </citation>
    <scope>NUCLEOTIDE SEQUENCE [LARGE SCALE GENOMIC DNA]</scope>
    <source>
        <strain evidence="4 5">SAORIC-696</strain>
    </source>
</reference>
<evidence type="ECO:0000259" key="3">
    <source>
        <dbReference type="PROSITE" id="PS51352"/>
    </source>
</evidence>
<dbReference type="PANTHER" id="PTHR43640">
    <property type="entry name" value="OS07G0260300 PROTEIN"/>
    <property type="match status" value="1"/>
</dbReference>
<keyword evidence="1" id="KW-0676">Redox-active center</keyword>
<evidence type="ECO:0000256" key="1">
    <source>
        <dbReference type="ARBA" id="ARBA00023284"/>
    </source>
</evidence>
<proteinExistence type="predicted"/>
<sequence>MRYLLLLILASASLLAAPKTIDIGAPAPDFKLKGVDGKLHDMAEYSDAKVLALLFTCNHCPSAQAYEDRLIQLVKDYEGKSVHLVAISSAAPKGVRINELGFSVGNDSYEDMIVRAKEKNYNFPYLYDGDKQAASNAYGPVSTPHLFILDQDRKVRYHGRIDNSENGENITSQDARVTIDALLAGKNVALTTTKVIGCSTKWLEKETAVKAYNEAWKKQQVLFEEISAEQVKKLVKNDTDKVRMINVWATWCGPCVAEFPDLIELNRRFEYRNFELITISMDSLKRKDKALKFLQSENAGITRRIQKGLKKEGRTANNYIFNGKNSEDLIEALDAKWQGPIPYTIILKPGGEVLYRHQGEIEPKEVRQVLIDYLGNTF</sequence>
<dbReference type="InterPro" id="IPR017937">
    <property type="entry name" value="Thioredoxin_CS"/>
</dbReference>
<feature type="signal peptide" evidence="2">
    <location>
        <begin position="1"/>
        <end position="16"/>
    </location>
</feature>
<dbReference type="InterPro" id="IPR036249">
    <property type="entry name" value="Thioredoxin-like_sf"/>
</dbReference>
<evidence type="ECO:0000256" key="2">
    <source>
        <dbReference type="SAM" id="SignalP"/>
    </source>
</evidence>
<dbReference type="PROSITE" id="PS00194">
    <property type="entry name" value="THIOREDOXIN_1"/>
    <property type="match status" value="1"/>
</dbReference>
<dbReference type="InterPro" id="IPR047262">
    <property type="entry name" value="PRX-like1"/>
</dbReference>
<dbReference type="Pfam" id="PF00578">
    <property type="entry name" value="AhpC-TSA"/>
    <property type="match status" value="2"/>
</dbReference>
<evidence type="ECO:0000313" key="4">
    <source>
        <dbReference type="EMBL" id="WDE98523.1"/>
    </source>
</evidence>
<accession>A0ABY7VWC4</accession>
<dbReference type="PROSITE" id="PS51352">
    <property type="entry name" value="THIOREDOXIN_2"/>
    <property type="match status" value="2"/>
</dbReference>
<organism evidence="4 5">
    <name type="scientific">Lentisphaera profundi</name>
    <dbReference type="NCBI Taxonomy" id="1658616"/>
    <lineage>
        <taxon>Bacteria</taxon>
        <taxon>Pseudomonadati</taxon>
        <taxon>Lentisphaerota</taxon>
        <taxon>Lentisphaeria</taxon>
        <taxon>Lentisphaerales</taxon>
        <taxon>Lentisphaeraceae</taxon>
        <taxon>Lentisphaera</taxon>
    </lineage>
</organism>
<dbReference type="Proteomes" id="UP001214250">
    <property type="component" value="Chromosome 2"/>
</dbReference>
<protein>
    <submittedName>
        <fullName evidence="4">Redoxin domain-containing protein</fullName>
    </submittedName>
</protein>
<feature type="chain" id="PRO_5045229573" evidence="2">
    <location>
        <begin position="17"/>
        <end position="378"/>
    </location>
</feature>
<gene>
    <name evidence="4" type="ORF">PQO03_11805</name>
</gene>
<keyword evidence="2" id="KW-0732">Signal</keyword>
<dbReference type="Gene3D" id="3.40.30.10">
    <property type="entry name" value="Glutaredoxin"/>
    <property type="match status" value="2"/>
</dbReference>